<feature type="domain" description="N-acetyltransferase" evidence="1">
    <location>
        <begin position="15"/>
        <end position="218"/>
    </location>
</feature>
<dbReference type="EMBL" id="RXHU01000039">
    <property type="protein sequence ID" value="RTE09105.1"/>
    <property type="molecule type" value="Genomic_DNA"/>
</dbReference>
<accession>A0A430JDN7</accession>
<gene>
    <name evidence="2" type="ORF">EJQ19_14145</name>
</gene>
<comment type="caution">
    <text evidence="2">The sequence shown here is derived from an EMBL/GenBank/DDBJ whole genome shotgun (WGS) entry which is preliminary data.</text>
</comment>
<dbReference type="RefSeq" id="WP_126141881.1">
    <property type="nucleotide sequence ID" value="NZ_RXHU01000039.1"/>
</dbReference>
<proteinExistence type="predicted"/>
<dbReference type="PROSITE" id="PS51186">
    <property type="entry name" value="GNAT"/>
    <property type="match status" value="1"/>
</dbReference>
<name>A0A430JDN7_9BACL</name>
<dbReference type="InterPro" id="IPR016181">
    <property type="entry name" value="Acyl_CoA_acyltransferase"/>
</dbReference>
<evidence type="ECO:0000313" key="3">
    <source>
        <dbReference type="Proteomes" id="UP000276128"/>
    </source>
</evidence>
<keyword evidence="2" id="KW-0808">Transferase</keyword>
<dbReference type="Proteomes" id="UP000276128">
    <property type="component" value="Unassembled WGS sequence"/>
</dbReference>
<dbReference type="OrthoDB" id="9811121at2"/>
<dbReference type="AlphaFoldDB" id="A0A430JDN7"/>
<organism evidence="2 3">
    <name type="scientific">Paenibacillus whitsoniae</name>
    <dbReference type="NCBI Taxonomy" id="2496558"/>
    <lineage>
        <taxon>Bacteria</taxon>
        <taxon>Bacillati</taxon>
        <taxon>Bacillota</taxon>
        <taxon>Bacilli</taxon>
        <taxon>Bacillales</taxon>
        <taxon>Paenibacillaceae</taxon>
        <taxon>Paenibacillus</taxon>
    </lineage>
</organism>
<dbReference type="GO" id="GO:0016747">
    <property type="term" value="F:acyltransferase activity, transferring groups other than amino-acyl groups"/>
    <property type="evidence" value="ECO:0007669"/>
    <property type="project" value="InterPro"/>
</dbReference>
<dbReference type="Gene3D" id="3.40.630.30">
    <property type="match status" value="1"/>
</dbReference>
<dbReference type="InterPro" id="IPR000182">
    <property type="entry name" value="GNAT_dom"/>
</dbReference>
<evidence type="ECO:0000259" key="1">
    <source>
        <dbReference type="PROSITE" id="PS51186"/>
    </source>
</evidence>
<protein>
    <submittedName>
        <fullName evidence="2">GNAT family N-acetyltransferase</fullName>
    </submittedName>
</protein>
<dbReference type="Pfam" id="PF00583">
    <property type="entry name" value="Acetyltransf_1"/>
    <property type="match status" value="1"/>
</dbReference>
<dbReference type="SUPFAM" id="SSF55729">
    <property type="entry name" value="Acyl-CoA N-acyltransferases (Nat)"/>
    <property type="match status" value="1"/>
</dbReference>
<keyword evidence="3" id="KW-1185">Reference proteome</keyword>
<reference evidence="2 3" key="1">
    <citation type="submission" date="2018-12" db="EMBL/GenBank/DDBJ databases">
        <title>Bacillus ochoae sp. nov., Paenibacillus whitsoniae sp. nov., Paenibacillus spiritus sp. nov. Isolated from the Mars Exploration Rover during spacecraft assembly.</title>
        <authorList>
            <person name="Seuylemezian A."/>
            <person name="Vaishampayan P."/>
        </authorList>
    </citation>
    <scope>NUCLEOTIDE SEQUENCE [LARGE SCALE GENOMIC DNA]</scope>
    <source>
        <strain evidence="2 3">MER 54</strain>
    </source>
</reference>
<sequence length="226" mass="24993">MKKLYVFDGSQPKAAVIRTYGTADFDALIEVQQGSFPPPFPSELWWNKEQLGEHVTRFPQGALCVEVEGRIVGSITGLLVDSAAMAASGDHSWAAITDNGYIRSHEPEGDTLYIVDICIRPSYRAYGLGKWLMQSMYEVVVQLGLARLLGGGRMPGYGKHADTMTAEAYVAAVLAGELKDPVITFLLRCGRTPVEVVANYLEDEESRNHALLMEWRNPFRASSHEL</sequence>
<dbReference type="CDD" id="cd04301">
    <property type="entry name" value="NAT_SF"/>
    <property type="match status" value="1"/>
</dbReference>
<evidence type="ECO:0000313" key="2">
    <source>
        <dbReference type="EMBL" id="RTE09105.1"/>
    </source>
</evidence>